<keyword evidence="2" id="KW-1185">Reference proteome</keyword>
<dbReference type="InterPro" id="IPR027417">
    <property type="entry name" value="P-loop_NTPase"/>
</dbReference>
<comment type="caution">
    <text evidence="1">The sequence shown here is derived from an EMBL/GenBank/DDBJ whole genome shotgun (WGS) entry which is preliminary data.</text>
</comment>
<protein>
    <recommendedName>
        <fullName evidence="3">ATPase</fullName>
    </recommendedName>
</protein>
<evidence type="ECO:0000313" key="1">
    <source>
        <dbReference type="EMBL" id="MBP2256773.1"/>
    </source>
</evidence>
<name>A0ABS4S5J7_9BACI</name>
<dbReference type="Proteomes" id="UP001519294">
    <property type="component" value="Unassembled WGS sequence"/>
</dbReference>
<gene>
    <name evidence="1" type="ORF">J2Z81_000715</name>
</gene>
<dbReference type="SUPFAM" id="SSF52540">
    <property type="entry name" value="P-loop containing nucleoside triphosphate hydrolases"/>
    <property type="match status" value="1"/>
</dbReference>
<reference evidence="1 2" key="1">
    <citation type="submission" date="2021-03" db="EMBL/GenBank/DDBJ databases">
        <title>Genomic Encyclopedia of Type Strains, Phase IV (KMG-IV): sequencing the most valuable type-strain genomes for metagenomic binning, comparative biology and taxonomic classification.</title>
        <authorList>
            <person name="Goeker M."/>
        </authorList>
    </citation>
    <scope>NUCLEOTIDE SEQUENCE [LARGE SCALE GENOMIC DNA]</scope>
    <source>
        <strain evidence="1 2">DSM 25790</strain>
    </source>
</reference>
<evidence type="ECO:0008006" key="3">
    <source>
        <dbReference type="Google" id="ProtNLM"/>
    </source>
</evidence>
<proteinExistence type="predicted"/>
<accession>A0ABS4S5J7</accession>
<sequence length="346" mass="40182">MSNEKYYVTGNTAEGFVNFLPTNVRNFNHVFILKHPSNKLKTAIIKEVIRRLDSNYKLEILCSALSDNYLDGVIIRKKSIAFIIDNIASSELSGAIEIDLELFLNHSVKPDVSDYLSSYQEYTHKAYNNFKTGLTIHDDLENIYIREMDFKKADKAADQFIQHLLQHVSKQTRTSNTCHRLFGTNTADGIVNIVSELIQPLKRRYYLKGRAGTGKSHFMKKVMRACRSYGFDIELYHCSFDPNSIDMVLIRELDFCIFDSTDPHEFMPERKEDEIIDLYEETVTPGTDEKYEEEIQHITLNYKSYLKKGMSNLKKAGEYVEKMEVQFEFTNHDVHSITTFILNQVK</sequence>
<dbReference type="EMBL" id="JAGIKX010000003">
    <property type="protein sequence ID" value="MBP2256773.1"/>
    <property type="molecule type" value="Genomic_DNA"/>
</dbReference>
<evidence type="ECO:0000313" key="2">
    <source>
        <dbReference type="Proteomes" id="UP001519294"/>
    </source>
</evidence>
<organism evidence="1 2">
    <name type="scientific">Virgibacillus alimentarius</name>
    <dbReference type="NCBI Taxonomy" id="698769"/>
    <lineage>
        <taxon>Bacteria</taxon>
        <taxon>Bacillati</taxon>
        <taxon>Bacillota</taxon>
        <taxon>Bacilli</taxon>
        <taxon>Bacillales</taxon>
        <taxon>Bacillaceae</taxon>
        <taxon>Virgibacillus</taxon>
    </lineage>
</organism>
<dbReference type="RefSeq" id="WP_029266264.1">
    <property type="nucleotide sequence ID" value="NZ_JAGIKX010000003.1"/>
</dbReference>